<dbReference type="Gene3D" id="3.30.410.40">
    <property type="match status" value="1"/>
</dbReference>
<evidence type="ECO:0000256" key="4">
    <source>
        <dbReference type="SAM" id="MobiDB-lite"/>
    </source>
</evidence>
<evidence type="ECO:0000256" key="1">
    <source>
        <dbReference type="ARBA" id="ARBA00001974"/>
    </source>
</evidence>
<comment type="cofactor">
    <cofactor evidence="1">
        <name>FAD</name>
        <dbReference type="ChEBI" id="CHEBI:57692"/>
    </cofactor>
</comment>
<feature type="domain" description="Glucose-methanol-choline oxidoreductase N-terminal" evidence="5">
    <location>
        <begin position="32"/>
        <end position="46"/>
    </location>
</feature>
<dbReference type="InterPro" id="IPR051871">
    <property type="entry name" value="GMC_Oxidoreductase-Related"/>
</dbReference>
<reference evidence="6 7" key="1">
    <citation type="submission" date="2024-01" db="EMBL/GenBank/DDBJ databases">
        <title>The genomes of 5 underutilized Papilionoideae crops provide insights into root nodulation and disease resistanc.</title>
        <authorList>
            <person name="Jiang F."/>
        </authorList>
    </citation>
    <scope>NUCLEOTIDE SEQUENCE [LARGE SCALE GENOMIC DNA]</scope>
    <source>
        <strain evidence="6">JINMINGXINNONG_FW02</strain>
        <tissue evidence="6">Leaves</tissue>
    </source>
</reference>
<dbReference type="Pfam" id="PF00732">
    <property type="entry name" value="GMC_oxred_N"/>
    <property type="match status" value="1"/>
</dbReference>
<dbReference type="AlphaFoldDB" id="A0AAN9MLB8"/>
<feature type="region of interest" description="Disordered" evidence="4">
    <location>
        <begin position="114"/>
        <end position="148"/>
    </location>
</feature>
<evidence type="ECO:0000313" key="7">
    <source>
        <dbReference type="Proteomes" id="UP001374584"/>
    </source>
</evidence>
<dbReference type="EMBL" id="JAYMYR010000006">
    <property type="protein sequence ID" value="KAK7356725.1"/>
    <property type="molecule type" value="Genomic_DNA"/>
</dbReference>
<dbReference type="GO" id="GO:0016614">
    <property type="term" value="F:oxidoreductase activity, acting on CH-OH group of donors"/>
    <property type="evidence" value="ECO:0007669"/>
    <property type="project" value="InterPro"/>
</dbReference>
<evidence type="ECO:0000259" key="5">
    <source>
        <dbReference type="PROSITE" id="PS00624"/>
    </source>
</evidence>
<dbReference type="PANTHER" id="PTHR45968:SF19">
    <property type="entry name" value="GLUCOSE-METHANOL-CHOLINE (GMC) OXIDOREDUCTASE FAMILY PROTEIN"/>
    <property type="match status" value="1"/>
</dbReference>
<name>A0AAN9MLB8_PHACN</name>
<dbReference type="InterPro" id="IPR000172">
    <property type="entry name" value="GMC_OxRdtase_N"/>
</dbReference>
<dbReference type="Gene3D" id="3.50.50.60">
    <property type="entry name" value="FAD/NAD(P)-binding domain"/>
    <property type="match status" value="1"/>
</dbReference>
<dbReference type="Proteomes" id="UP001374584">
    <property type="component" value="Unassembled WGS sequence"/>
</dbReference>
<keyword evidence="2" id="KW-0285">Flavoprotein</keyword>
<sequence length="148" mass="16343">MQRNGTLDETHEAYIKKVKNSSSRGDVIWAAGTLGSPQLLLLSGIGPKEQLRRFNISLVRDMQGVGKGMQDNPCIAVLEDSMPKNRLPDPPQIANIIDDYKIIVEASVLRLSSNSSGVTRHKPNGHPSHARKVPRTQDSKRKECSFSL</sequence>
<feature type="compositionally biased region" description="Basic and acidic residues" evidence="4">
    <location>
        <begin position="135"/>
        <end position="148"/>
    </location>
</feature>
<evidence type="ECO:0000256" key="2">
    <source>
        <dbReference type="ARBA" id="ARBA00022630"/>
    </source>
</evidence>
<protein>
    <recommendedName>
        <fullName evidence="5">Glucose-methanol-choline oxidoreductase N-terminal domain-containing protein</fullName>
    </recommendedName>
</protein>
<gene>
    <name evidence="6" type="ORF">VNO80_16000</name>
</gene>
<organism evidence="6 7">
    <name type="scientific">Phaseolus coccineus</name>
    <name type="common">Scarlet runner bean</name>
    <name type="synonym">Phaseolus multiflorus</name>
    <dbReference type="NCBI Taxonomy" id="3886"/>
    <lineage>
        <taxon>Eukaryota</taxon>
        <taxon>Viridiplantae</taxon>
        <taxon>Streptophyta</taxon>
        <taxon>Embryophyta</taxon>
        <taxon>Tracheophyta</taxon>
        <taxon>Spermatophyta</taxon>
        <taxon>Magnoliopsida</taxon>
        <taxon>eudicotyledons</taxon>
        <taxon>Gunneridae</taxon>
        <taxon>Pentapetalae</taxon>
        <taxon>rosids</taxon>
        <taxon>fabids</taxon>
        <taxon>Fabales</taxon>
        <taxon>Fabaceae</taxon>
        <taxon>Papilionoideae</taxon>
        <taxon>50 kb inversion clade</taxon>
        <taxon>NPAAA clade</taxon>
        <taxon>indigoferoid/millettioid clade</taxon>
        <taxon>Phaseoleae</taxon>
        <taxon>Phaseolus</taxon>
    </lineage>
</organism>
<proteinExistence type="predicted"/>
<dbReference type="SUPFAM" id="SSF51905">
    <property type="entry name" value="FAD/NAD(P)-binding domain"/>
    <property type="match status" value="1"/>
</dbReference>
<comment type="caution">
    <text evidence="6">The sequence shown here is derived from an EMBL/GenBank/DDBJ whole genome shotgun (WGS) entry which is preliminary data.</text>
</comment>
<dbReference type="GO" id="GO:0050660">
    <property type="term" value="F:flavin adenine dinucleotide binding"/>
    <property type="evidence" value="ECO:0007669"/>
    <property type="project" value="InterPro"/>
</dbReference>
<feature type="compositionally biased region" description="Basic residues" evidence="4">
    <location>
        <begin position="119"/>
        <end position="134"/>
    </location>
</feature>
<keyword evidence="3" id="KW-0274">FAD</keyword>
<evidence type="ECO:0000313" key="6">
    <source>
        <dbReference type="EMBL" id="KAK7356725.1"/>
    </source>
</evidence>
<dbReference type="InterPro" id="IPR036188">
    <property type="entry name" value="FAD/NAD-bd_sf"/>
</dbReference>
<accession>A0AAN9MLB8</accession>
<evidence type="ECO:0000256" key="3">
    <source>
        <dbReference type="ARBA" id="ARBA00022827"/>
    </source>
</evidence>
<dbReference type="PROSITE" id="PS00624">
    <property type="entry name" value="GMC_OXRED_2"/>
    <property type="match status" value="1"/>
</dbReference>
<dbReference type="PANTHER" id="PTHR45968">
    <property type="entry name" value="OSJNBA0019K04.7 PROTEIN"/>
    <property type="match status" value="1"/>
</dbReference>
<keyword evidence="7" id="KW-1185">Reference proteome</keyword>